<dbReference type="PANTHER" id="PTHR30026:SF21">
    <property type="entry name" value="SLR1270 PROTEIN"/>
    <property type="match status" value="1"/>
</dbReference>
<gene>
    <name evidence="6" type="ORF">ACFOPI_11890</name>
</gene>
<evidence type="ECO:0000256" key="5">
    <source>
        <dbReference type="ARBA" id="ARBA00023237"/>
    </source>
</evidence>
<comment type="caution">
    <text evidence="6">The sequence shown here is derived from an EMBL/GenBank/DDBJ whole genome shotgun (WGS) entry which is preliminary data.</text>
</comment>
<evidence type="ECO:0000256" key="1">
    <source>
        <dbReference type="ARBA" id="ARBA00004442"/>
    </source>
</evidence>
<dbReference type="EMBL" id="JBHRXX010000005">
    <property type="protein sequence ID" value="MFC3684296.1"/>
    <property type="molecule type" value="Genomic_DNA"/>
</dbReference>
<keyword evidence="7" id="KW-1185">Reference proteome</keyword>
<keyword evidence="5" id="KW-0998">Cell outer membrane</keyword>
<evidence type="ECO:0000256" key="3">
    <source>
        <dbReference type="ARBA" id="ARBA00022692"/>
    </source>
</evidence>
<protein>
    <submittedName>
        <fullName evidence="6">TolC family protein</fullName>
    </submittedName>
</protein>
<name>A0ABV7W3B1_9BURK</name>
<comment type="subcellular location">
    <subcellularLocation>
        <location evidence="1">Cell outer membrane</location>
    </subcellularLocation>
</comment>
<evidence type="ECO:0000313" key="7">
    <source>
        <dbReference type="Proteomes" id="UP001595729"/>
    </source>
</evidence>
<proteinExistence type="predicted"/>
<organism evidence="6 7">
    <name type="scientific">Hydrogenophaga luteola</name>
    <dbReference type="NCBI Taxonomy" id="1591122"/>
    <lineage>
        <taxon>Bacteria</taxon>
        <taxon>Pseudomonadati</taxon>
        <taxon>Pseudomonadota</taxon>
        <taxon>Betaproteobacteria</taxon>
        <taxon>Burkholderiales</taxon>
        <taxon>Comamonadaceae</taxon>
        <taxon>Hydrogenophaga</taxon>
    </lineage>
</organism>
<evidence type="ECO:0000313" key="6">
    <source>
        <dbReference type="EMBL" id="MFC3684296.1"/>
    </source>
</evidence>
<keyword evidence="4" id="KW-0472">Membrane</keyword>
<dbReference type="Proteomes" id="UP001595729">
    <property type="component" value="Unassembled WGS sequence"/>
</dbReference>
<dbReference type="PROSITE" id="PS51257">
    <property type="entry name" value="PROKAR_LIPOPROTEIN"/>
    <property type="match status" value="1"/>
</dbReference>
<accession>A0ABV7W3B1</accession>
<sequence>MATHNNKLPPALRTGLIVSAVLGLTACAQLIPPAMTDADVVSTSLADRSAMTRDVEPIVTPLRLEEAMARALKYNLDRRAKLMEEAVALRQLDVTRYDMLPTLAARLSAQSRSNDRISQSLDPETGDISSNGFISQDRSHHMSDLGVTASLLDFGVGYYNARQQTNRVYIAAEKRRRAMHLLMQDVRIAYWRAASAQKLRDDVSSTIRVAEEALADSRKLEQERTRNPVDALRYQRQLLENLRLLESINQELLSAQVDLASLINAPLNQPIPIAESALADTATRVVSVPVEELEAVALRQNADLREQHYNARVAQEETRKAMLRMFPNLSFNYGFNYDSDKYLINNSWREAGLQLSFNFMNLLTGPAQVKLAEAGVKLADQRRMATQMAVLTQLHLVRLQFLNARSQFARAVEVHETDRRISELMRTREAVQASSKLERVSNDTAAILSLLRRYQALAQVQAAENRLLAQLGLEPRIGSTDELSLQALTEQIKGQTGFDPLWLRMSNDLPRTAP</sequence>
<dbReference type="PANTHER" id="PTHR30026">
    <property type="entry name" value="OUTER MEMBRANE PROTEIN TOLC"/>
    <property type="match status" value="1"/>
</dbReference>
<evidence type="ECO:0000256" key="4">
    <source>
        <dbReference type="ARBA" id="ARBA00023136"/>
    </source>
</evidence>
<dbReference type="Gene3D" id="1.20.1600.10">
    <property type="entry name" value="Outer membrane efflux proteins (OEP)"/>
    <property type="match status" value="1"/>
</dbReference>
<evidence type="ECO:0000256" key="2">
    <source>
        <dbReference type="ARBA" id="ARBA00022452"/>
    </source>
</evidence>
<dbReference type="SUPFAM" id="SSF56954">
    <property type="entry name" value="Outer membrane efflux proteins (OEP)"/>
    <property type="match status" value="1"/>
</dbReference>
<dbReference type="RefSeq" id="WP_382174084.1">
    <property type="nucleotide sequence ID" value="NZ_JBHRXX010000005.1"/>
</dbReference>
<keyword evidence="3" id="KW-0812">Transmembrane</keyword>
<keyword evidence="2" id="KW-1134">Transmembrane beta strand</keyword>
<reference evidence="7" key="1">
    <citation type="journal article" date="2019" name="Int. J. Syst. Evol. Microbiol.">
        <title>The Global Catalogue of Microorganisms (GCM) 10K type strain sequencing project: providing services to taxonomists for standard genome sequencing and annotation.</title>
        <authorList>
            <consortium name="The Broad Institute Genomics Platform"/>
            <consortium name="The Broad Institute Genome Sequencing Center for Infectious Disease"/>
            <person name="Wu L."/>
            <person name="Ma J."/>
        </authorList>
    </citation>
    <scope>NUCLEOTIDE SEQUENCE [LARGE SCALE GENOMIC DNA]</scope>
    <source>
        <strain evidence="7">KCTC 42501</strain>
    </source>
</reference>
<dbReference type="InterPro" id="IPR051906">
    <property type="entry name" value="TolC-like"/>
</dbReference>